<accession>A0A916NC68</accession>
<evidence type="ECO:0000313" key="3">
    <source>
        <dbReference type="Proteomes" id="UP000680038"/>
    </source>
</evidence>
<feature type="domain" description="Amidohydrolase-related" evidence="1">
    <location>
        <begin position="342"/>
        <end position="432"/>
    </location>
</feature>
<evidence type="ECO:0000313" key="2">
    <source>
        <dbReference type="EMBL" id="CAG5002711.1"/>
    </source>
</evidence>
<comment type="caution">
    <text evidence="2">The sequence shown here is derived from an EMBL/GenBank/DDBJ whole genome shotgun (WGS) entry which is preliminary data.</text>
</comment>
<dbReference type="Gene3D" id="3.20.20.140">
    <property type="entry name" value="Metal-dependent hydrolases"/>
    <property type="match status" value="1"/>
</dbReference>
<proteinExistence type="predicted"/>
<dbReference type="InterPro" id="IPR032466">
    <property type="entry name" value="Metal_Hydrolase"/>
</dbReference>
<dbReference type="Proteomes" id="UP000680038">
    <property type="component" value="Unassembled WGS sequence"/>
</dbReference>
<organism evidence="2 3">
    <name type="scientific">Dyadobacter helix</name>
    <dbReference type="NCBI Taxonomy" id="2822344"/>
    <lineage>
        <taxon>Bacteria</taxon>
        <taxon>Pseudomonadati</taxon>
        <taxon>Bacteroidota</taxon>
        <taxon>Cytophagia</taxon>
        <taxon>Cytophagales</taxon>
        <taxon>Spirosomataceae</taxon>
        <taxon>Dyadobacter</taxon>
    </lineage>
</organism>
<reference evidence="2" key="1">
    <citation type="submission" date="2021-04" db="EMBL/GenBank/DDBJ databases">
        <authorList>
            <person name="Rodrigo-Torres L."/>
            <person name="Arahal R. D."/>
            <person name="Lucena T."/>
        </authorList>
    </citation>
    <scope>NUCLEOTIDE SEQUENCE</scope>
    <source>
        <strain evidence="2">CECT 9275</strain>
    </source>
</reference>
<protein>
    <submittedName>
        <fullName evidence="2">Imidazolonepropionase</fullName>
        <ecNumber evidence="2">3.5.2.7</ecNumber>
    </submittedName>
</protein>
<dbReference type="SUPFAM" id="SSF51556">
    <property type="entry name" value="Metallo-dependent hydrolases"/>
    <property type="match status" value="1"/>
</dbReference>
<gene>
    <name evidence="2" type="primary">hutI_2</name>
    <name evidence="2" type="ORF">DYBT9275_02949</name>
</gene>
<dbReference type="EMBL" id="CAJRAF010000002">
    <property type="protein sequence ID" value="CAG5002711.1"/>
    <property type="molecule type" value="Genomic_DNA"/>
</dbReference>
<dbReference type="InterPro" id="IPR006680">
    <property type="entry name" value="Amidohydro-rel"/>
</dbReference>
<dbReference type="PANTHER" id="PTHR43135">
    <property type="entry name" value="ALPHA-D-RIBOSE 1-METHYLPHOSPHONATE 5-TRIPHOSPHATE DIPHOSPHATASE"/>
    <property type="match status" value="1"/>
</dbReference>
<name>A0A916NC68_9BACT</name>
<dbReference type="EC" id="3.5.2.7" evidence="2"/>
<dbReference type="SUPFAM" id="SSF51338">
    <property type="entry name" value="Composite domain of metallo-dependent hydrolases"/>
    <property type="match status" value="1"/>
</dbReference>
<dbReference type="Pfam" id="PF01979">
    <property type="entry name" value="Amidohydro_1"/>
    <property type="match status" value="1"/>
</dbReference>
<dbReference type="InterPro" id="IPR011059">
    <property type="entry name" value="Metal-dep_hydrolase_composite"/>
</dbReference>
<dbReference type="PANTHER" id="PTHR43135:SF3">
    <property type="entry name" value="ALPHA-D-RIBOSE 1-METHYLPHOSPHONATE 5-TRIPHOSPHATE DIPHOSPHATASE"/>
    <property type="match status" value="1"/>
</dbReference>
<evidence type="ECO:0000259" key="1">
    <source>
        <dbReference type="Pfam" id="PF01979"/>
    </source>
</evidence>
<sequence>MRVLSDFLCFKLIKMKNITYIFSKNIYGSLLMTLLASSSIQAQNPAPARAQVRPITLMGATIHVGNGQVISNGAISFDNGIITAVGATADVKLAGTEVIEVKGMHIFPGIISLNTTVGLQEVASVRATLDFSEVGEINPHIRSLVAYDTDSEVIPTLRANGIVVSQAVPQGGIISGTSSAFYTDGWNWEDAVLKKDDGVWINWPPFLANTFNAEDFSFSIKRNEKRQAVIDELRQTFRDARAYAETENPKTVNVRMEAMKGILNGTGNLYIRAGYAKDIIESIGLAKEFGIKKVVIVGGNEAFKVTGFLKDNKIPVILNPTHRLPGSPDENVYLPYELPGILHKAGVKVAIAYADEWWRTRNLAFMAGTSSGFSEVTPEEALQFVTKNAAEILGADRLVGTLEKGKHASLIVSEGDILDMRGNNVKMIYIKGGKVNLDDKQKRLYQKYKEKYQAK</sequence>
<keyword evidence="2" id="KW-0378">Hydrolase</keyword>
<dbReference type="AlphaFoldDB" id="A0A916NC68"/>
<dbReference type="InterPro" id="IPR051781">
    <property type="entry name" value="Metallo-dep_Hydrolase"/>
</dbReference>
<keyword evidence="3" id="KW-1185">Reference proteome</keyword>
<dbReference type="GO" id="GO:0050480">
    <property type="term" value="F:imidazolonepropionase activity"/>
    <property type="evidence" value="ECO:0007669"/>
    <property type="project" value="UniProtKB-EC"/>
</dbReference>